<feature type="region of interest" description="Disordered" evidence="10">
    <location>
        <begin position="590"/>
        <end position="634"/>
    </location>
</feature>
<evidence type="ECO:0000256" key="7">
    <source>
        <dbReference type="ARBA" id="ARBA00029447"/>
    </source>
</evidence>
<keyword evidence="2" id="KW-1003">Cell membrane</keyword>
<comment type="similarity">
    <text evidence="7">Belongs to the methyl-accepting chemotaxis (MCP) protein family.</text>
</comment>
<evidence type="ECO:0000313" key="14">
    <source>
        <dbReference type="EMBL" id="NDW03915.1"/>
    </source>
</evidence>
<dbReference type="EMBL" id="JAAAMG010000003">
    <property type="protein sequence ID" value="NDW03915.1"/>
    <property type="molecule type" value="Genomic_DNA"/>
</dbReference>
<dbReference type="SMART" id="SM00283">
    <property type="entry name" value="MA"/>
    <property type="match status" value="1"/>
</dbReference>
<sequence length="634" mass="67352">MLRSSLSAKVSAMVLGAIAIVAVILSLVALMEVRNDGSQRAAERQEANMRVAWDVINRYGSFFKIDGDRLYAGFQPLNDFNTPVDRIKELVGGTATIFMGDKRVATNVTKPDGDRATGTTLAKGPVYDTVITAGQPYRGEADILGTSFFTAYDPIKDKDGATIGILYVGVPKAEFLSSVDALQLRFGLIAILVALVVGLLALVVSRRMFQPLESLARTITNVAAGQTDGRVEGLDRNDEIGQMARSVESLRHAVDEQQRLKQEAAEAAAQQEIERRQQEEMGESYVKAHEFFMAQIQAGFGRLAAGDLTVRLDKAFSVDYEGVRKLFNDSASALEQAFGEVMRLIDSNRTGISEMIVATNDIAQRTEQQAASLEETVAALGEVTSAVNHTAEGADHARKTADGARQKAQTGGEVVAEAITAMGAIEGSSQQINQIIGVIDEIAFQTNLLALNAGVEAARAGEAGKGFAVVAQEVRALAQRSAEAAKEIKGLITASSEQVDRGVKLVTASGRSLDEIVAEVAAVSRIIADIAASAGEQATSLKEVSVAADQMDKVTQQNAAMVEQATAACQALGSDTDRLVAIVAKFQIRDDRSSDAPRRSAASKPKAVAQMRSGTSAKAAVPAPANDEESWEAF</sequence>
<dbReference type="Gene3D" id="1.10.287.950">
    <property type="entry name" value="Methyl-accepting chemotaxis protein"/>
    <property type="match status" value="1"/>
</dbReference>
<evidence type="ECO:0000256" key="2">
    <source>
        <dbReference type="ARBA" id="ARBA00022475"/>
    </source>
</evidence>
<evidence type="ECO:0000256" key="8">
    <source>
        <dbReference type="PROSITE-ProRule" id="PRU00284"/>
    </source>
</evidence>
<dbReference type="RefSeq" id="WP_163461773.1">
    <property type="nucleotide sequence ID" value="NZ_JAAAMG010000003.1"/>
</dbReference>
<name>A0A6N9T143_9HYPH</name>
<gene>
    <name evidence="14" type="ORF">GTK09_05680</name>
</gene>
<keyword evidence="15" id="KW-1185">Reference proteome</keyword>
<dbReference type="PANTHER" id="PTHR43531">
    <property type="entry name" value="PROTEIN ICFG"/>
    <property type="match status" value="1"/>
</dbReference>
<dbReference type="FunFam" id="1.10.287.950:FF:000001">
    <property type="entry name" value="Methyl-accepting chemotaxis sensory transducer"/>
    <property type="match status" value="1"/>
</dbReference>
<dbReference type="InterPro" id="IPR051310">
    <property type="entry name" value="MCP_chemotaxis"/>
</dbReference>
<dbReference type="InterPro" id="IPR004089">
    <property type="entry name" value="MCPsignal_dom"/>
</dbReference>
<dbReference type="GO" id="GO:0006935">
    <property type="term" value="P:chemotaxis"/>
    <property type="evidence" value="ECO:0007669"/>
    <property type="project" value="UniProtKB-KW"/>
</dbReference>
<feature type="transmembrane region" description="Helical" evidence="11">
    <location>
        <begin position="12"/>
        <end position="30"/>
    </location>
</feature>
<dbReference type="PANTHER" id="PTHR43531:SF11">
    <property type="entry name" value="METHYL-ACCEPTING CHEMOTAXIS PROTEIN 3"/>
    <property type="match status" value="1"/>
</dbReference>
<accession>A0A6N9T143</accession>
<proteinExistence type="inferred from homology"/>
<dbReference type="InterPro" id="IPR003660">
    <property type="entry name" value="HAMP_dom"/>
</dbReference>
<evidence type="ECO:0000259" key="12">
    <source>
        <dbReference type="PROSITE" id="PS50111"/>
    </source>
</evidence>
<feature type="domain" description="Methyl-accepting transducer" evidence="12">
    <location>
        <begin position="344"/>
        <end position="573"/>
    </location>
</feature>
<dbReference type="SUPFAM" id="SSF58104">
    <property type="entry name" value="Methyl-accepting chemotaxis protein (MCP) signaling domain"/>
    <property type="match status" value="1"/>
</dbReference>
<reference evidence="14 15" key="1">
    <citation type="submission" date="2020-01" db="EMBL/GenBank/DDBJ databases">
        <title>Jiella pacifica sp. nov.</title>
        <authorList>
            <person name="Xue Z."/>
            <person name="Zhu S."/>
            <person name="Chen J."/>
            <person name="Yang J."/>
        </authorList>
    </citation>
    <scope>NUCLEOTIDE SEQUENCE [LARGE SCALE GENOMIC DNA]</scope>
    <source>
        <strain evidence="14 15">40Bstr34</strain>
    </source>
</reference>
<feature type="transmembrane region" description="Helical" evidence="11">
    <location>
        <begin position="186"/>
        <end position="204"/>
    </location>
</feature>
<dbReference type="CDD" id="cd06225">
    <property type="entry name" value="HAMP"/>
    <property type="match status" value="1"/>
</dbReference>
<dbReference type="Pfam" id="PF00015">
    <property type="entry name" value="MCPsignal"/>
    <property type="match status" value="1"/>
</dbReference>
<dbReference type="Pfam" id="PF00672">
    <property type="entry name" value="HAMP"/>
    <property type="match status" value="1"/>
</dbReference>
<evidence type="ECO:0000313" key="15">
    <source>
        <dbReference type="Proteomes" id="UP000469011"/>
    </source>
</evidence>
<dbReference type="SMART" id="SM00304">
    <property type="entry name" value="HAMP"/>
    <property type="match status" value="1"/>
</dbReference>
<dbReference type="Gene3D" id="6.10.340.10">
    <property type="match status" value="1"/>
</dbReference>
<evidence type="ECO:0000256" key="10">
    <source>
        <dbReference type="SAM" id="MobiDB-lite"/>
    </source>
</evidence>
<dbReference type="InterPro" id="IPR029151">
    <property type="entry name" value="Sensor-like_sf"/>
</dbReference>
<dbReference type="Pfam" id="PF17202">
    <property type="entry name" value="sCache_3_3"/>
    <property type="match status" value="1"/>
</dbReference>
<dbReference type="SUPFAM" id="SSF158472">
    <property type="entry name" value="HAMP domain-like"/>
    <property type="match status" value="1"/>
</dbReference>
<dbReference type="AlphaFoldDB" id="A0A6N9T143"/>
<organism evidence="14 15">
    <name type="scientific">Jiella pacifica</name>
    <dbReference type="NCBI Taxonomy" id="2696469"/>
    <lineage>
        <taxon>Bacteria</taxon>
        <taxon>Pseudomonadati</taxon>
        <taxon>Pseudomonadota</taxon>
        <taxon>Alphaproteobacteria</taxon>
        <taxon>Hyphomicrobiales</taxon>
        <taxon>Aurantimonadaceae</taxon>
        <taxon>Jiella</taxon>
    </lineage>
</organism>
<dbReference type="PROSITE" id="PS50885">
    <property type="entry name" value="HAMP"/>
    <property type="match status" value="2"/>
</dbReference>
<comment type="subcellular location">
    <subcellularLocation>
        <location evidence="1">Cell membrane</location>
        <topology evidence="1">Multi-pass membrane protein</topology>
    </subcellularLocation>
</comment>
<dbReference type="CDD" id="cd11386">
    <property type="entry name" value="MCP_signal"/>
    <property type="match status" value="1"/>
</dbReference>
<keyword evidence="6 11" id="KW-0472">Membrane</keyword>
<keyword evidence="3" id="KW-0145">Chemotaxis</keyword>
<dbReference type="PROSITE" id="PS50111">
    <property type="entry name" value="CHEMOTAXIS_TRANSDUC_2"/>
    <property type="match status" value="1"/>
</dbReference>
<dbReference type="SUPFAM" id="SSF103190">
    <property type="entry name" value="Sensory domain-like"/>
    <property type="match status" value="1"/>
</dbReference>
<dbReference type="InterPro" id="IPR033463">
    <property type="entry name" value="sCache_3"/>
</dbReference>
<feature type="domain" description="HAMP" evidence="13">
    <location>
        <begin position="293"/>
        <end position="339"/>
    </location>
</feature>
<keyword evidence="5 11" id="KW-1133">Transmembrane helix</keyword>
<feature type="coiled-coil region" evidence="9">
    <location>
        <begin position="356"/>
        <end position="383"/>
    </location>
</feature>
<feature type="coiled-coil region" evidence="9">
    <location>
        <begin position="247"/>
        <end position="281"/>
    </location>
</feature>
<feature type="domain" description="HAMP" evidence="13">
    <location>
        <begin position="206"/>
        <end position="259"/>
    </location>
</feature>
<protein>
    <submittedName>
        <fullName evidence="14">HAMP domain-containing protein</fullName>
    </submittedName>
</protein>
<keyword evidence="9" id="KW-0175">Coiled coil</keyword>
<evidence type="ECO:0000256" key="5">
    <source>
        <dbReference type="ARBA" id="ARBA00022989"/>
    </source>
</evidence>
<evidence type="ECO:0000256" key="9">
    <source>
        <dbReference type="SAM" id="Coils"/>
    </source>
</evidence>
<evidence type="ECO:0000256" key="6">
    <source>
        <dbReference type="ARBA" id="ARBA00023136"/>
    </source>
</evidence>
<evidence type="ECO:0000256" key="11">
    <source>
        <dbReference type="SAM" id="Phobius"/>
    </source>
</evidence>
<keyword evidence="4 11" id="KW-0812">Transmembrane</keyword>
<keyword evidence="8" id="KW-0807">Transducer</keyword>
<evidence type="ECO:0000256" key="4">
    <source>
        <dbReference type="ARBA" id="ARBA00022692"/>
    </source>
</evidence>
<dbReference type="GO" id="GO:0005886">
    <property type="term" value="C:plasma membrane"/>
    <property type="evidence" value="ECO:0007669"/>
    <property type="project" value="UniProtKB-SubCell"/>
</dbReference>
<dbReference type="Proteomes" id="UP000469011">
    <property type="component" value="Unassembled WGS sequence"/>
</dbReference>
<evidence type="ECO:0000256" key="3">
    <source>
        <dbReference type="ARBA" id="ARBA00022500"/>
    </source>
</evidence>
<comment type="caution">
    <text evidence="14">The sequence shown here is derived from an EMBL/GenBank/DDBJ whole genome shotgun (WGS) entry which is preliminary data.</text>
</comment>
<evidence type="ECO:0000259" key="13">
    <source>
        <dbReference type="PROSITE" id="PS50885"/>
    </source>
</evidence>
<dbReference type="GO" id="GO:0007165">
    <property type="term" value="P:signal transduction"/>
    <property type="evidence" value="ECO:0007669"/>
    <property type="project" value="UniProtKB-KW"/>
</dbReference>
<evidence type="ECO:0000256" key="1">
    <source>
        <dbReference type="ARBA" id="ARBA00004651"/>
    </source>
</evidence>